<proteinExistence type="predicted"/>
<gene>
    <name evidence="1" type="ORF">E2C01_092390</name>
</gene>
<dbReference type="Proteomes" id="UP000324222">
    <property type="component" value="Unassembled WGS sequence"/>
</dbReference>
<keyword evidence="2" id="KW-1185">Reference proteome</keyword>
<name>A0A5B7JVN8_PORTR</name>
<comment type="caution">
    <text evidence="1">The sequence shown here is derived from an EMBL/GenBank/DDBJ whole genome shotgun (WGS) entry which is preliminary data.</text>
</comment>
<evidence type="ECO:0000313" key="2">
    <source>
        <dbReference type="Proteomes" id="UP000324222"/>
    </source>
</evidence>
<evidence type="ECO:0000313" key="1">
    <source>
        <dbReference type="EMBL" id="MPC97098.1"/>
    </source>
</evidence>
<protein>
    <submittedName>
        <fullName evidence="1">Uncharacterized protein</fullName>
    </submittedName>
</protein>
<dbReference type="EMBL" id="VSRR010108601">
    <property type="protein sequence ID" value="MPC97098.1"/>
    <property type="molecule type" value="Genomic_DNA"/>
</dbReference>
<organism evidence="1 2">
    <name type="scientific">Portunus trituberculatus</name>
    <name type="common">Swimming crab</name>
    <name type="synonym">Neptunus trituberculatus</name>
    <dbReference type="NCBI Taxonomy" id="210409"/>
    <lineage>
        <taxon>Eukaryota</taxon>
        <taxon>Metazoa</taxon>
        <taxon>Ecdysozoa</taxon>
        <taxon>Arthropoda</taxon>
        <taxon>Crustacea</taxon>
        <taxon>Multicrustacea</taxon>
        <taxon>Malacostraca</taxon>
        <taxon>Eumalacostraca</taxon>
        <taxon>Eucarida</taxon>
        <taxon>Decapoda</taxon>
        <taxon>Pleocyemata</taxon>
        <taxon>Brachyura</taxon>
        <taxon>Eubrachyura</taxon>
        <taxon>Portunoidea</taxon>
        <taxon>Portunidae</taxon>
        <taxon>Portuninae</taxon>
        <taxon>Portunus</taxon>
    </lineage>
</organism>
<dbReference type="AlphaFoldDB" id="A0A5B7JVN8"/>
<reference evidence="1 2" key="1">
    <citation type="submission" date="2019-05" db="EMBL/GenBank/DDBJ databases">
        <title>Another draft genome of Portunus trituberculatus and its Hox gene families provides insights of decapod evolution.</title>
        <authorList>
            <person name="Jeong J.-H."/>
            <person name="Song I."/>
            <person name="Kim S."/>
            <person name="Choi T."/>
            <person name="Kim D."/>
            <person name="Ryu S."/>
            <person name="Kim W."/>
        </authorList>
    </citation>
    <scope>NUCLEOTIDE SEQUENCE [LARGE SCALE GENOMIC DNA]</scope>
    <source>
        <tissue evidence="1">Muscle</tissue>
    </source>
</reference>
<accession>A0A5B7JVN8</accession>
<sequence length="21" mass="2330">MLTGGALEVVWVLGWWLGVGW</sequence>